<dbReference type="CDD" id="cd11711">
    <property type="entry name" value="GINS_A_Sld5"/>
    <property type="match status" value="1"/>
</dbReference>
<feature type="coiled-coil region" evidence="6">
    <location>
        <begin position="267"/>
        <end position="315"/>
    </location>
</feature>
<dbReference type="InterPro" id="IPR008591">
    <property type="entry name" value="GINS_Sld5"/>
</dbReference>
<dbReference type="InterPro" id="IPR032714">
    <property type="entry name" value="DZIP1_N"/>
</dbReference>
<sequence length="1019" mass="116683">MEYSDFDSENQPEESSNADLHRNGSSHAEIDDEIDEDDEEEIQMSSQEVLEALQRAWINEKFAPDLLPYEDALMEMVMIQLVHMEENLATANKNDLLYIVHRMEVERIRFIVSSYLRCRLQKIETYAPHILEVESGRPRNSKRLSAGEQKFAVDFHESVENHFNELVTRHMPQNHQDDERSRRIIPILDTHVFARARQDVGEYSLAGASIDPYSIVSEKDYEKLDEFIPHISEVPIGNVLNNRILDPAIGKYFVLAQFGIQYLLFCKQFLDETVLEIRNTIQTLQDENVRLEKMNKKRNEEVTLLQRKLQRAETMEHHQHTQAIYPCTKCTKNFISPELLNAHMMRKHASNIPRTAEPTFERNPASTDTNLINTIKLELEVKQLKERLNAAEKDLHTHRTKHHRCRVCSEDSSSATDRPSAKVLHSVAIQTNLTDDKDSNDKVAQTQTDIMPQSVELVTVQNELPKERAPVGDLISKSDLQSFLDEQKCLFESWKTGERQKLNQEIETVKKNLIDVIQTMEKSESNTPTPVVDENGIWKDRYHELEKMYETSQKQVQETIKSFERNYTQKMEQMEKLLLENRALEHKENPHTSSTEHTNRSTTPHNSTHLKMVTLPTVVIERESVADDGIKQTQQKQEENITHTNQSISSESEQDESDEEPHACLETLKTRQLLVKTPLYIETMQESITEPKPQAHQISHQASLISPKKLITSQFRARLKAIGVDSKSKQLFGEHLNAACKALADRRDVQKQKHNHFFITRNQLLAKVDQLAQVKIGETPQNKESGLSKMPQDRPIMMNREKHIPSAKVPAIKPRLKTSSAMELLPSKLKLHSTDTGPAHQTDMNVFKSKTTLAAGSSTPSYRPTIKLTDDDIITVHAEVSHFSGQEEFIITPNPSKRPSISSYDQQIERMLHTPIKTIHSSAKSQDRVQGLMAEETIPSNSSETIESLSTSKPIPKKRVLFNLDKEDNTKAIGTSMARAGQPPIVEEYSRSHPKHGAHKTSKVDDESDWNISSFDEDK</sequence>
<keyword evidence="5" id="KW-0862">Zinc</keyword>
<feature type="domain" description="C2H2-type" evidence="8">
    <location>
        <begin position="325"/>
        <end position="353"/>
    </location>
</feature>
<reference evidence="10" key="1">
    <citation type="submission" date="2013-03" db="EMBL/GenBank/DDBJ databases">
        <title>The Genome Sequence of Anopheles christyi ACHKN1017.</title>
        <authorList>
            <consortium name="The Broad Institute Genomics Platform"/>
            <person name="Neafsey D.E."/>
            <person name="Besansky N."/>
            <person name="Walker B."/>
            <person name="Young S.K."/>
            <person name="Zeng Q."/>
            <person name="Gargeya S."/>
            <person name="Fitzgerald M."/>
            <person name="Haas B."/>
            <person name="Abouelleil A."/>
            <person name="Allen A.W."/>
            <person name="Alvarado L."/>
            <person name="Arachchi H.M."/>
            <person name="Berlin A.M."/>
            <person name="Chapman S.B."/>
            <person name="Gainer-Dewar J."/>
            <person name="Goldberg J."/>
            <person name="Griggs A."/>
            <person name="Gujja S."/>
            <person name="Hansen M."/>
            <person name="Howarth C."/>
            <person name="Imamovic A."/>
            <person name="Ireland A."/>
            <person name="Larimer J."/>
            <person name="McCowan C."/>
            <person name="Murphy C."/>
            <person name="Pearson M."/>
            <person name="Poon T.W."/>
            <person name="Priest M."/>
            <person name="Roberts A."/>
            <person name="Saif S."/>
            <person name="Shea T."/>
            <person name="Sisk P."/>
            <person name="Sykes S."/>
            <person name="Wortman J."/>
            <person name="Nusbaum C."/>
            <person name="Birren B."/>
        </authorList>
    </citation>
    <scope>NUCLEOTIDE SEQUENCE [LARGE SCALE GENOMIC DNA]</scope>
    <source>
        <strain evidence="10">ACHKN1017</strain>
    </source>
</reference>
<dbReference type="Pfam" id="PF05916">
    <property type="entry name" value="Sld5"/>
    <property type="match status" value="1"/>
</dbReference>
<keyword evidence="6" id="KW-0175">Coiled coil</keyword>
<evidence type="ECO:0000256" key="6">
    <source>
        <dbReference type="SAM" id="Coils"/>
    </source>
</evidence>
<feature type="coiled-coil region" evidence="6">
    <location>
        <begin position="374"/>
        <end position="401"/>
    </location>
</feature>
<keyword evidence="10" id="KW-1185">Reference proteome</keyword>
<dbReference type="STRING" id="43041.A0A182JXJ5"/>
<evidence type="ECO:0000256" key="1">
    <source>
        <dbReference type="ARBA" id="ARBA00004123"/>
    </source>
</evidence>
<dbReference type="SUPFAM" id="SSF158573">
    <property type="entry name" value="GINS helical bundle-like"/>
    <property type="match status" value="1"/>
</dbReference>
<feature type="compositionally biased region" description="Polar residues" evidence="7">
    <location>
        <begin position="13"/>
        <end position="26"/>
    </location>
</feature>
<evidence type="ECO:0000313" key="9">
    <source>
        <dbReference type="EnsemblMetazoa" id="ACHR003227-PA"/>
    </source>
</evidence>
<dbReference type="PANTHER" id="PTHR21206:SF0">
    <property type="entry name" value="DNA REPLICATION COMPLEX GINS PROTEIN SLD5"/>
    <property type="match status" value="1"/>
</dbReference>
<dbReference type="GO" id="GO:0008270">
    <property type="term" value="F:zinc ion binding"/>
    <property type="evidence" value="ECO:0007669"/>
    <property type="project" value="UniProtKB-KW"/>
</dbReference>
<dbReference type="AlphaFoldDB" id="A0A182JXJ5"/>
<dbReference type="Gene3D" id="1.20.58.1030">
    <property type="match status" value="1"/>
</dbReference>
<evidence type="ECO:0000313" key="10">
    <source>
        <dbReference type="Proteomes" id="UP000075881"/>
    </source>
</evidence>
<keyword evidence="2" id="KW-0235">DNA replication</keyword>
<dbReference type="FunFam" id="1.20.58.1030:FF:000002">
    <property type="entry name" value="DNA replication complex GINS protein SLD5"/>
    <property type="match status" value="1"/>
</dbReference>
<dbReference type="InterPro" id="IPR036224">
    <property type="entry name" value="GINS_bundle-like_dom_sf"/>
</dbReference>
<feature type="region of interest" description="Disordered" evidence="7">
    <location>
        <begin position="973"/>
        <end position="1019"/>
    </location>
</feature>
<proteinExistence type="predicted"/>
<feature type="region of interest" description="Disordered" evidence="7">
    <location>
        <begin position="1"/>
        <end position="39"/>
    </location>
</feature>
<dbReference type="InterPro" id="IPR021151">
    <property type="entry name" value="GINS_A"/>
</dbReference>
<evidence type="ECO:0000256" key="5">
    <source>
        <dbReference type="PROSITE-ProRule" id="PRU00042"/>
    </source>
</evidence>
<dbReference type="PANTHER" id="PTHR21206">
    <property type="entry name" value="SLD5 PROTEIN"/>
    <property type="match status" value="1"/>
</dbReference>
<dbReference type="EnsemblMetazoa" id="ACHR003227-RA">
    <property type="protein sequence ID" value="ACHR003227-PA"/>
    <property type="gene ID" value="ACHR003227"/>
</dbReference>
<dbReference type="VEuPathDB" id="VectorBase:ACHR003227"/>
<dbReference type="Pfam" id="PF13815">
    <property type="entry name" value="Dzip-like_N"/>
    <property type="match status" value="1"/>
</dbReference>
<evidence type="ECO:0000256" key="2">
    <source>
        <dbReference type="ARBA" id="ARBA00022705"/>
    </source>
</evidence>
<evidence type="ECO:0000256" key="3">
    <source>
        <dbReference type="ARBA" id="ARBA00023242"/>
    </source>
</evidence>
<keyword evidence="5" id="KW-0863">Zinc-finger</keyword>
<dbReference type="InterPro" id="IPR038749">
    <property type="entry name" value="Sld5_GINS_A"/>
</dbReference>
<reference evidence="9" key="2">
    <citation type="submission" date="2020-05" db="UniProtKB">
        <authorList>
            <consortium name="EnsemblMetazoa"/>
        </authorList>
    </citation>
    <scope>IDENTIFICATION</scope>
    <source>
        <strain evidence="9">ACHKN1017</strain>
    </source>
</reference>
<dbReference type="PROSITE" id="PS00028">
    <property type="entry name" value="ZINC_FINGER_C2H2_1"/>
    <property type="match status" value="1"/>
</dbReference>
<organism evidence="9 10">
    <name type="scientific">Anopheles christyi</name>
    <dbReference type="NCBI Taxonomy" id="43041"/>
    <lineage>
        <taxon>Eukaryota</taxon>
        <taxon>Metazoa</taxon>
        <taxon>Ecdysozoa</taxon>
        <taxon>Arthropoda</taxon>
        <taxon>Hexapoda</taxon>
        <taxon>Insecta</taxon>
        <taxon>Pterygota</taxon>
        <taxon>Neoptera</taxon>
        <taxon>Endopterygota</taxon>
        <taxon>Diptera</taxon>
        <taxon>Nematocera</taxon>
        <taxon>Culicoidea</taxon>
        <taxon>Culicidae</taxon>
        <taxon>Anophelinae</taxon>
        <taxon>Anopheles</taxon>
    </lineage>
</organism>
<feature type="coiled-coil region" evidence="6">
    <location>
        <begin position="560"/>
        <end position="587"/>
    </location>
</feature>
<dbReference type="PROSITE" id="PS50157">
    <property type="entry name" value="ZINC_FINGER_C2H2_2"/>
    <property type="match status" value="1"/>
</dbReference>
<feature type="compositionally biased region" description="Acidic residues" evidence="7">
    <location>
        <begin position="1"/>
        <end position="12"/>
    </location>
</feature>
<evidence type="ECO:0000256" key="4">
    <source>
        <dbReference type="ARBA" id="ARBA00030869"/>
    </source>
</evidence>
<dbReference type="GO" id="GO:0000811">
    <property type="term" value="C:GINS complex"/>
    <property type="evidence" value="ECO:0007669"/>
    <property type="project" value="TreeGrafter"/>
</dbReference>
<keyword evidence="5" id="KW-0479">Metal-binding</keyword>
<evidence type="ECO:0000259" key="8">
    <source>
        <dbReference type="PROSITE" id="PS50157"/>
    </source>
</evidence>
<feature type="compositionally biased region" description="Basic residues" evidence="7">
    <location>
        <begin position="992"/>
        <end position="1001"/>
    </location>
</feature>
<accession>A0A182JXJ5</accession>
<feature type="region of interest" description="Disordered" evidence="7">
    <location>
        <begin position="587"/>
        <end position="608"/>
    </location>
</feature>
<feature type="compositionally biased region" description="Polar residues" evidence="7">
    <location>
        <begin position="1010"/>
        <end position="1019"/>
    </location>
</feature>
<dbReference type="GO" id="GO:0000727">
    <property type="term" value="P:double-strand break repair via break-induced replication"/>
    <property type="evidence" value="ECO:0007669"/>
    <property type="project" value="TreeGrafter"/>
</dbReference>
<dbReference type="GO" id="GO:0006261">
    <property type="term" value="P:DNA-templated DNA replication"/>
    <property type="evidence" value="ECO:0007669"/>
    <property type="project" value="InterPro"/>
</dbReference>
<feature type="region of interest" description="Disordered" evidence="7">
    <location>
        <begin position="629"/>
        <end position="661"/>
    </location>
</feature>
<name>A0A182JXJ5_9DIPT</name>
<evidence type="ECO:0000256" key="7">
    <source>
        <dbReference type="SAM" id="MobiDB-lite"/>
    </source>
</evidence>
<feature type="compositionally biased region" description="Polar residues" evidence="7">
    <location>
        <begin position="591"/>
        <end position="608"/>
    </location>
</feature>
<feature type="compositionally biased region" description="Basic and acidic residues" evidence="7">
    <location>
        <begin position="629"/>
        <end position="641"/>
    </location>
</feature>
<comment type="subcellular location">
    <subcellularLocation>
        <location evidence="1">Nucleus</location>
    </subcellularLocation>
</comment>
<protein>
    <recommendedName>
        <fullName evidence="4">GINS complex subunit 4</fullName>
    </recommendedName>
</protein>
<dbReference type="InterPro" id="IPR013087">
    <property type="entry name" value="Znf_C2H2_type"/>
</dbReference>
<dbReference type="Proteomes" id="UP000075881">
    <property type="component" value="Unassembled WGS sequence"/>
</dbReference>
<feature type="compositionally biased region" description="Acidic residues" evidence="7">
    <location>
        <begin position="30"/>
        <end position="39"/>
    </location>
</feature>
<keyword evidence="3" id="KW-0539">Nucleus</keyword>